<dbReference type="PANTHER" id="PTHR11654">
    <property type="entry name" value="OLIGOPEPTIDE TRANSPORTER-RELATED"/>
    <property type="match status" value="1"/>
</dbReference>
<accession>A0A9R0Q3I0</accession>
<organism evidence="2 3">
    <name type="scientific">Triticum turgidum subsp. durum</name>
    <name type="common">Durum wheat</name>
    <name type="synonym">Triticum durum</name>
    <dbReference type="NCBI Taxonomy" id="4567"/>
    <lineage>
        <taxon>Eukaryota</taxon>
        <taxon>Viridiplantae</taxon>
        <taxon>Streptophyta</taxon>
        <taxon>Embryophyta</taxon>
        <taxon>Tracheophyta</taxon>
        <taxon>Spermatophyta</taxon>
        <taxon>Magnoliopsida</taxon>
        <taxon>Liliopsida</taxon>
        <taxon>Poales</taxon>
        <taxon>Poaceae</taxon>
        <taxon>BOP clade</taxon>
        <taxon>Pooideae</taxon>
        <taxon>Triticodae</taxon>
        <taxon>Triticeae</taxon>
        <taxon>Triticinae</taxon>
        <taxon>Triticum</taxon>
    </lineage>
</organism>
<name>A0A9R0Q3I0_TRITD</name>
<evidence type="ECO:0000313" key="3">
    <source>
        <dbReference type="Proteomes" id="UP000324705"/>
    </source>
</evidence>
<feature type="transmembrane region" description="Helical" evidence="1">
    <location>
        <begin position="27"/>
        <end position="49"/>
    </location>
</feature>
<keyword evidence="1" id="KW-0472">Membrane</keyword>
<dbReference type="Gene3D" id="1.20.1250.20">
    <property type="entry name" value="MFS general substrate transporter like domains"/>
    <property type="match status" value="1"/>
</dbReference>
<dbReference type="Gramene" id="TRITD1Av1G092170.1">
    <property type="protein sequence ID" value="TRITD1Av1G092170.1"/>
    <property type="gene ID" value="TRITD1Av1G092170"/>
</dbReference>
<dbReference type="AlphaFoldDB" id="A0A9R0Q3I0"/>
<dbReference type="SUPFAM" id="SSF103473">
    <property type="entry name" value="MFS general substrate transporter"/>
    <property type="match status" value="1"/>
</dbReference>
<evidence type="ECO:0000256" key="1">
    <source>
        <dbReference type="SAM" id="Phobius"/>
    </source>
</evidence>
<dbReference type="InterPro" id="IPR036259">
    <property type="entry name" value="MFS_trans_sf"/>
</dbReference>
<gene>
    <name evidence="2" type="ORF">TRITD_1Av1G092170</name>
</gene>
<evidence type="ECO:0000313" key="2">
    <source>
        <dbReference type="EMBL" id="VAH04149.1"/>
    </source>
</evidence>
<proteinExistence type="predicted"/>
<sequence>MENGEGAYAQDGSVDLRGNPVLRSKRGGWTACAFIVVYELFERMAYYGIASNLVMYMTNRLHQGTVEASNNVTNWSGTVFLTPLIGAVLADAYLGRYWTFVAGSAIYLMVFYAHVLRTFQSSSSPVPIFRDSHCSFLG</sequence>
<dbReference type="EMBL" id="LT934111">
    <property type="protein sequence ID" value="VAH04149.1"/>
    <property type="molecule type" value="Genomic_DNA"/>
</dbReference>
<keyword evidence="1" id="KW-1133">Transmembrane helix</keyword>
<dbReference type="Proteomes" id="UP000324705">
    <property type="component" value="Chromosome 1A"/>
</dbReference>
<keyword evidence="3" id="KW-1185">Reference proteome</keyword>
<protein>
    <submittedName>
        <fullName evidence="2">Uncharacterized protein</fullName>
    </submittedName>
</protein>
<keyword evidence="1" id="KW-0812">Transmembrane</keyword>
<feature type="transmembrane region" description="Helical" evidence="1">
    <location>
        <begin position="97"/>
        <end position="115"/>
    </location>
</feature>
<reference evidence="2 3" key="1">
    <citation type="submission" date="2017-09" db="EMBL/GenBank/DDBJ databases">
        <authorList>
            <consortium name="International Durum Wheat Genome Sequencing Consortium (IDWGSC)"/>
            <person name="Milanesi L."/>
        </authorList>
    </citation>
    <scope>NUCLEOTIDE SEQUENCE [LARGE SCALE GENOMIC DNA]</scope>
    <source>
        <strain evidence="3">cv. Svevo</strain>
    </source>
</reference>